<dbReference type="KEGG" id="spsw:Sps_05658"/>
<dbReference type="OrthoDB" id="6983386at2"/>
<dbReference type="AlphaFoldDB" id="A0A1S6HYU3"/>
<dbReference type="SUPFAM" id="SSF69635">
    <property type="entry name" value="Type III secretory system chaperone-like"/>
    <property type="match status" value="1"/>
</dbReference>
<sequence length="141" mass="16015">MSQQYTLVISELYKALGLDVPTEIEEVMSLQIGEIICHLTEQPTDNLLMFSNLGPVDNFDIQQLLKYNMFSQALLKPALGIDESSDSIILWNRQFLPNADSNTLYQQLELLSQASDNLTTDKKRKVGTKTRVEFNLASFRV</sequence>
<dbReference type="PRINTS" id="PR01596">
    <property type="entry name" value="SYCECHAPRONE"/>
</dbReference>
<dbReference type="RefSeq" id="WP_077755481.1">
    <property type="nucleotide sequence ID" value="NZ_CP014782.1"/>
</dbReference>
<keyword evidence="2" id="KW-1185">Reference proteome</keyword>
<reference evidence="1 2" key="1">
    <citation type="submission" date="2016-03" db="EMBL/GenBank/DDBJ databases">
        <title>Complete genome sequence of Shewanella psychrophila WP2, a deep sea bacterium isolated from west Pacific sediment.</title>
        <authorList>
            <person name="Xu G."/>
            <person name="Jian H."/>
        </authorList>
    </citation>
    <scope>NUCLEOTIDE SEQUENCE [LARGE SCALE GENOMIC DNA]</scope>
    <source>
        <strain evidence="1 2">WP2</strain>
    </source>
</reference>
<evidence type="ECO:0000313" key="2">
    <source>
        <dbReference type="Proteomes" id="UP000189545"/>
    </source>
</evidence>
<dbReference type="Gene3D" id="3.30.1460.10">
    <property type="match status" value="1"/>
</dbReference>
<dbReference type="EMBL" id="CP014782">
    <property type="protein sequence ID" value="AQS40715.1"/>
    <property type="molecule type" value="Genomic_DNA"/>
</dbReference>
<accession>A0A1S6HYU3</accession>
<dbReference type="GO" id="GO:0030254">
    <property type="term" value="P:protein secretion by the type III secretion system"/>
    <property type="evidence" value="ECO:0007669"/>
    <property type="project" value="InterPro"/>
</dbReference>
<evidence type="ECO:0000313" key="1">
    <source>
        <dbReference type="EMBL" id="AQS40715.1"/>
    </source>
</evidence>
<organism evidence="1 2">
    <name type="scientific">Shewanella psychrophila</name>
    <dbReference type="NCBI Taxonomy" id="225848"/>
    <lineage>
        <taxon>Bacteria</taxon>
        <taxon>Pseudomonadati</taxon>
        <taxon>Pseudomonadota</taxon>
        <taxon>Gammaproteobacteria</taxon>
        <taxon>Alteromonadales</taxon>
        <taxon>Shewanellaceae</taxon>
        <taxon>Shewanella</taxon>
    </lineage>
</organism>
<dbReference type="InterPro" id="IPR010261">
    <property type="entry name" value="Tir_chaperone"/>
</dbReference>
<gene>
    <name evidence="1" type="ORF">Sps_05658</name>
</gene>
<dbReference type="Proteomes" id="UP000189545">
    <property type="component" value="Chromosome"/>
</dbReference>
<dbReference type="STRING" id="225848.Sps_05658"/>
<protein>
    <submittedName>
        <fullName evidence="1">Tir chaperone protein (CesT) family</fullName>
    </submittedName>
</protein>
<dbReference type="InterPro" id="IPR005416">
    <property type="entry name" value="T3SS_chp_SycE"/>
</dbReference>
<proteinExistence type="predicted"/>
<name>A0A1S6HYU3_9GAMM</name>
<dbReference type="Pfam" id="PF05932">
    <property type="entry name" value="CesT"/>
    <property type="match status" value="1"/>
</dbReference>